<dbReference type="PROSITE" id="PS50943">
    <property type="entry name" value="HTH_CROC1"/>
    <property type="match status" value="1"/>
</dbReference>
<evidence type="ECO:0000313" key="3">
    <source>
        <dbReference type="Proteomes" id="UP000198500"/>
    </source>
</evidence>
<dbReference type="InterPro" id="IPR001387">
    <property type="entry name" value="Cro/C1-type_HTH"/>
</dbReference>
<dbReference type="RefSeq" id="WP_092567730.1">
    <property type="nucleotide sequence ID" value="NZ_BMXH01000001.1"/>
</dbReference>
<dbReference type="OrthoDB" id="6877645at2"/>
<dbReference type="SMART" id="SM00530">
    <property type="entry name" value="HTH_XRE"/>
    <property type="match status" value="1"/>
</dbReference>
<dbReference type="SUPFAM" id="SSF47413">
    <property type="entry name" value="lambda repressor-like DNA-binding domains"/>
    <property type="match status" value="1"/>
</dbReference>
<dbReference type="Proteomes" id="UP000198500">
    <property type="component" value="Unassembled WGS sequence"/>
</dbReference>
<dbReference type="GO" id="GO:0003677">
    <property type="term" value="F:DNA binding"/>
    <property type="evidence" value="ECO:0007669"/>
    <property type="project" value="InterPro"/>
</dbReference>
<sequence>MNRIIELRRKHKIKQKELAACLNWHQARLSNYEHGRREPSLADSRAIVSALNELGVPCTLDEVFPPSEKKQAA</sequence>
<name>A0A1H2RHE6_9GAMM</name>
<organism evidence="2 3">
    <name type="scientific">Aidingimonas halophila</name>
    <dbReference type="NCBI Taxonomy" id="574349"/>
    <lineage>
        <taxon>Bacteria</taxon>
        <taxon>Pseudomonadati</taxon>
        <taxon>Pseudomonadota</taxon>
        <taxon>Gammaproteobacteria</taxon>
        <taxon>Oceanospirillales</taxon>
        <taxon>Halomonadaceae</taxon>
        <taxon>Aidingimonas</taxon>
    </lineage>
</organism>
<dbReference type="STRING" id="574349.SAMN05443545_101311"/>
<feature type="domain" description="HTH cro/C1-type" evidence="1">
    <location>
        <begin position="4"/>
        <end position="63"/>
    </location>
</feature>
<protein>
    <submittedName>
        <fullName evidence="2">Putative transcriptional regulator</fullName>
    </submittedName>
</protein>
<proteinExistence type="predicted"/>
<accession>A0A1H2RHE6</accession>
<dbReference type="Pfam" id="PF01381">
    <property type="entry name" value="HTH_3"/>
    <property type="match status" value="1"/>
</dbReference>
<evidence type="ECO:0000259" key="1">
    <source>
        <dbReference type="PROSITE" id="PS50943"/>
    </source>
</evidence>
<dbReference type="CDD" id="cd00093">
    <property type="entry name" value="HTH_XRE"/>
    <property type="match status" value="1"/>
</dbReference>
<reference evidence="2 3" key="1">
    <citation type="submission" date="2016-10" db="EMBL/GenBank/DDBJ databases">
        <authorList>
            <person name="de Groot N.N."/>
        </authorList>
    </citation>
    <scope>NUCLEOTIDE SEQUENCE [LARGE SCALE GENOMIC DNA]</scope>
    <source>
        <strain evidence="2 3">DSM 19219</strain>
    </source>
</reference>
<dbReference type="InterPro" id="IPR010982">
    <property type="entry name" value="Lambda_DNA-bd_dom_sf"/>
</dbReference>
<dbReference type="EMBL" id="FNNI01000001">
    <property type="protein sequence ID" value="SDW18224.1"/>
    <property type="molecule type" value="Genomic_DNA"/>
</dbReference>
<keyword evidence="3" id="KW-1185">Reference proteome</keyword>
<evidence type="ECO:0000313" key="2">
    <source>
        <dbReference type="EMBL" id="SDW18224.1"/>
    </source>
</evidence>
<gene>
    <name evidence="2" type="ORF">SAMN05443545_101311</name>
</gene>
<dbReference type="AlphaFoldDB" id="A0A1H2RHE6"/>
<dbReference type="Gene3D" id="1.10.260.40">
    <property type="entry name" value="lambda repressor-like DNA-binding domains"/>
    <property type="match status" value="1"/>
</dbReference>